<dbReference type="EC" id="3.5.1.-" evidence="6"/>
<dbReference type="Gene3D" id="3.60.20.10">
    <property type="entry name" value="Glutamine Phosphoribosylpyrophosphate, subunit 1, domain 1"/>
    <property type="match status" value="1"/>
</dbReference>
<gene>
    <name evidence="6" type="ORF">WG926_08900</name>
</gene>
<feature type="compositionally biased region" description="Basic residues" evidence="5">
    <location>
        <begin position="27"/>
        <end position="36"/>
    </location>
</feature>
<evidence type="ECO:0000256" key="5">
    <source>
        <dbReference type="SAM" id="MobiDB-lite"/>
    </source>
</evidence>
<reference evidence="6 7" key="1">
    <citation type="submission" date="2024-03" db="EMBL/GenBank/DDBJ databases">
        <title>High-quality draft genome sequencing of Tistrella sp. BH-R2-4.</title>
        <authorList>
            <person name="Dong C."/>
        </authorList>
    </citation>
    <scope>NUCLEOTIDE SEQUENCE [LARGE SCALE GENOMIC DNA]</scope>
    <source>
        <strain evidence="6 7">BH-R2-4</strain>
    </source>
</reference>
<keyword evidence="4" id="KW-0865">Zymogen</keyword>
<dbReference type="InterPro" id="IPR002692">
    <property type="entry name" value="S45"/>
</dbReference>
<comment type="similarity">
    <text evidence="1">Belongs to the peptidase S45 family.</text>
</comment>
<evidence type="ECO:0000256" key="4">
    <source>
        <dbReference type="ARBA" id="ARBA00023145"/>
    </source>
</evidence>
<keyword evidence="3 6" id="KW-0378">Hydrolase</keyword>
<dbReference type="InterPro" id="IPR023343">
    <property type="entry name" value="Penicillin_amidase_dom1"/>
</dbReference>
<keyword evidence="2" id="KW-0732">Signal</keyword>
<sequence>MTDRTTPSALSSKESGSTPASNPSRTRSGRPFRRPAGRGARMVAAAAMLILPGCAALDPKPVAVDKRLQTFPVSGLDLERPVVLRWTDEQVPFIEADTDRDLAYTLGLVHAHLRLGQISLMKRVAQGRLSEMGGPVAGDIDRALRILGFGRGATETVAALPPESRQWVVAFVKGLNDYQDRLAASKGPWPPEFALLGIRAEPWTVEDVLTIGRLAGTDINWLAWAGLLRERSRNGPDDAGWKSAWARAIEAGHGNAASFGPNETHARLEKLLADLAGLSRTGSNSVAVSPALSDTGSALIANDPHLGMSLPNFWLLAGMRSPSYHAVGLMPPGLPFVAVGRNPGLAWGGTNMRALSSQLYDVSSLPESAFRTETHTIRTRFWFDRTVTVRISPYGPVMSDSDLIPSRPGEVLALRWLGHQPSDEIGAMLAAMRAGNGTEFRAAFADRYSVSAQNMLWADRAGHIGQVLAARLPVRPDGIPDDMISSAGDPQAEWTAYVDAGSLPAAVDPAEGFIASANNRPTTTTGLVPIGLFFSTDERVERLQAVVRASAPVSIDDLKRLQQDVTSPASAKLAAALVLAARVVGLGDRPADAPGQRSLALIDGWQGVYDADAAAPVAFEQLLKTVATAVYGDSDDADSRLGFASNWTQLTRYLIDDLAALPPAEQARILSDGLAAADETLNSFPSWGTMHRLRLGHLMGQAPVIGSFFTYGDWPVGGSRETPMKTAHDLVDDLHSARYGAQSRHVSDLGDPDANWFVLLGGQDGWLGSTTFMDQAGLWRSGQYLHLPLTDAAVKQRFGRVMTLTP</sequence>
<keyword evidence="7" id="KW-1185">Reference proteome</keyword>
<dbReference type="EMBL" id="JBBKTW010000003">
    <property type="protein sequence ID" value="MEN2988418.1"/>
    <property type="molecule type" value="Genomic_DNA"/>
</dbReference>
<evidence type="ECO:0000256" key="1">
    <source>
        <dbReference type="ARBA" id="ARBA00006586"/>
    </source>
</evidence>
<protein>
    <submittedName>
        <fullName evidence="6">Penicillin acylase family protein</fullName>
        <ecNumber evidence="6">3.5.1.-</ecNumber>
    </submittedName>
</protein>
<dbReference type="InterPro" id="IPR014395">
    <property type="entry name" value="Pen/GL7ACA/AHL_acylase"/>
</dbReference>
<dbReference type="InterPro" id="IPR043147">
    <property type="entry name" value="Penicillin_amidase_A-knob"/>
</dbReference>
<organism evidence="6 7">
    <name type="scientific">Tistrella arctica</name>
    <dbReference type="NCBI Taxonomy" id="3133430"/>
    <lineage>
        <taxon>Bacteria</taxon>
        <taxon>Pseudomonadati</taxon>
        <taxon>Pseudomonadota</taxon>
        <taxon>Alphaproteobacteria</taxon>
        <taxon>Geminicoccales</taxon>
        <taxon>Geminicoccaceae</taxon>
        <taxon>Tistrella</taxon>
    </lineage>
</organism>
<evidence type="ECO:0000313" key="7">
    <source>
        <dbReference type="Proteomes" id="UP001413721"/>
    </source>
</evidence>
<comment type="caution">
    <text evidence="6">The sequence shown here is derived from an EMBL/GenBank/DDBJ whole genome shotgun (WGS) entry which is preliminary data.</text>
</comment>
<dbReference type="PANTHER" id="PTHR34218:SF3">
    <property type="entry name" value="ACYL-HOMOSERINE LACTONE ACYLASE PVDQ"/>
    <property type="match status" value="1"/>
</dbReference>
<evidence type="ECO:0000313" key="6">
    <source>
        <dbReference type="EMBL" id="MEN2988418.1"/>
    </source>
</evidence>
<evidence type="ECO:0000256" key="3">
    <source>
        <dbReference type="ARBA" id="ARBA00022801"/>
    </source>
</evidence>
<feature type="region of interest" description="Disordered" evidence="5">
    <location>
        <begin position="1"/>
        <end position="37"/>
    </location>
</feature>
<dbReference type="InterPro" id="IPR029055">
    <property type="entry name" value="Ntn_hydrolases_N"/>
</dbReference>
<name>A0ABU9YI14_9PROT</name>
<dbReference type="SUPFAM" id="SSF56235">
    <property type="entry name" value="N-terminal nucleophile aminohydrolases (Ntn hydrolases)"/>
    <property type="match status" value="1"/>
</dbReference>
<dbReference type="InterPro" id="IPR043146">
    <property type="entry name" value="Penicillin_amidase_N_B-knob"/>
</dbReference>
<dbReference type="Pfam" id="PF01804">
    <property type="entry name" value="Penicil_amidase"/>
    <property type="match status" value="1"/>
</dbReference>
<accession>A0ABU9YI14</accession>
<proteinExistence type="inferred from homology"/>
<dbReference type="Gene3D" id="1.10.439.10">
    <property type="entry name" value="Penicillin Amidohydrolase, domain 1"/>
    <property type="match status" value="1"/>
</dbReference>
<dbReference type="RefSeq" id="WP_345937161.1">
    <property type="nucleotide sequence ID" value="NZ_JBBKTW010000003.1"/>
</dbReference>
<dbReference type="PIRSF" id="PIRSF001227">
    <property type="entry name" value="Pen_acylase"/>
    <property type="match status" value="1"/>
</dbReference>
<dbReference type="Gene3D" id="2.30.120.10">
    <property type="match status" value="1"/>
</dbReference>
<evidence type="ECO:0000256" key="2">
    <source>
        <dbReference type="ARBA" id="ARBA00022729"/>
    </source>
</evidence>
<dbReference type="PANTHER" id="PTHR34218">
    <property type="entry name" value="PEPTIDASE S45 PENICILLIN AMIDASE"/>
    <property type="match status" value="1"/>
</dbReference>
<feature type="compositionally biased region" description="Polar residues" evidence="5">
    <location>
        <begin position="1"/>
        <end position="26"/>
    </location>
</feature>
<dbReference type="Gene3D" id="1.10.1400.10">
    <property type="match status" value="1"/>
</dbReference>
<dbReference type="GO" id="GO:0016787">
    <property type="term" value="F:hydrolase activity"/>
    <property type="evidence" value="ECO:0007669"/>
    <property type="project" value="UniProtKB-KW"/>
</dbReference>
<dbReference type="Proteomes" id="UP001413721">
    <property type="component" value="Unassembled WGS sequence"/>
</dbReference>